<dbReference type="EMBL" id="CP124755">
    <property type="protein sequence ID" value="WGZ90248.1"/>
    <property type="molecule type" value="Genomic_DNA"/>
</dbReference>
<name>A0AA95H6W6_9GAMM</name>
<dbReference type="Gene3D" id="1.10.40.60">
    <property type="entry name" value="EpsJ-like"/>
    <property type="match status" value="1"/>
</dbReference>
<evidence type="ECO:0000256" key="8">
    <source>
        <dbReference type="ARBA" id="ARBA00022989"/>
    </source>
</evidence>
<reference evidence="12" key="1">
    <citation type="journal article" date="2023" name="Int. J. Mol. Sci.">
        <title>Metagenomics Revealed a New Genus 'Candidatus Thiocaldithrix dubininis' gen. nov., sp. nov. and a New Species 'Candidatus Thiothrix putei' sp. nov. in the Family Thiotrichaceae, Some Members of Which Have Traits of Both Na+- and H+-Motive Energetics.</title>
        <authorList>
            <person name="Ravin N.V."/>
            <person name="Muntyan M.S."/>
            <person name="Smolyakov D.D."/>
            <person name="Rudenko T.S."/>
            <person name="Beletsky A.V."/>
            <person name="Mardanov A.V."/>
            <person name="Grabovich M.Y."/>
        </authorList>
    </citation>
    <scope>NUCLEOTIDE SEQUENCE</scope>
    <source>
        <strain evidence="12">GKL-01</strain>
    </source>
</reference>
<evidence type="ECO:0000313" key="12">
    <source>
        <dbReference type="EMBL" id="WGZ90248.1"/>
    </source>
</evidence>
<dbReference type="GO" id="GO:0005886">
    <property type="term" value="C:plasma membrane"/>
    <property type="evidence" value="ECO:0007669"/>
    <property type="project" value="UniProtKB-SubCell"/>
</dbReference>
<dbReference type="InterPro" id="IPR049031">
    <property type="entry name" value="T2SSK_SAM-like_1st"/>
</dbReference>
<gene>
    <name evidence="12" type="ORF">QJT80_12160</name>
</gene>
<protein>
    <submittedName>
        <fullName evidence="12">Type II secretion system protein GspK</fullName>
    </submittedName>
</protein>
<dbReference type="Pfam" id="PF21687">
    <property type="entry name" value="T2SSK_1st"/>
    <property type="match status" value="1"/>
</dbReference>
<comment type="similarity">
    <text evidence="2">Belongs to the GSP K family.</text>
</comment>
<keyword evidence="6 10" id="KW-0812">Transmembrane</keyword>
<keyword evidence="3" id="KW-0813">Transport</keyword>
<feature type="transmembrane region" description="Helical" evidence="10">
    <location>
        <begin position="12"/>
        <end position="35"/>
    </location>
</feature>
<evidence type="ECO:0000256" key="6">
    <source>
        <dbReference type="ARBA" id="ARBA00022692"/>
    </source>
</evidence>
<dbReference type="InterPro" id="IPR038072">
    <property type="entry name" value="GspK_central_sf"/>
</dbReference>
<dbReference type="GO" id="GO:0009306">
    <property type="term" value="P:protein secretion"/>
    <property type="evidence" value="ECO:0007669"/>
    <property type="project" value="InterPro"/>
</dbReference>
<dbReference type="PANTHER" id="PTHR38831">
    <property type="entry name" value="TYPE II SECRETION SYSTEM PROTEIN K"/>
    <property type="match status" value="1"/>
</dbReference>
<keyword evidence="5" id="KW-0997">Cell inner membrane</keyword>
<keyword evidence="7" id="KW-0653">Protein transport</keyword>
<evidence type="ECO:0000256" key="3">
    <source>
        <dbReference type="ARBA" id="ARBA00022448"/>
    </source>
</evidence>
<evidence type="ECO:0000256" key="5">
    <source>
        <dbReference type="ARBA" id="ARBA00022519"/>
    </source>
</evidence>
<evidence type="ECO:0000256" key="7">
    <source>
        <dbReference type="ARBA" id="ARBA00022927"/>
    </source>
</evidence>
<evidence type="ECO:0000256" key="4">
    <source>
        <dbReference type="ARBA" id="ARBA00022475"/>
    </source>
</evidence>
<dbReference type="PANTHER" id="PTHR38831:SF2">
    <property type="entry name" value="TYPE II SECRETION SYSTEM PROTEIN K"/>
    <property type="match status" value="1"/>
</dbReference>
<keyword evidence="8 10" id="KW-1133">Transmembrane helix</keyword>
<proteinExistence type="inferred from homology"/>
<dbReference type="AlphaFoldDB" id="A0AA95H6W6"/>
<sequence length="304" mass="34741">MRITIPRQSKQQGVALLVVIWMIMVMLTLTASLIYATRTENGMVNYTRSTATARALADAATHYTVLQLFLPQTERDLKIGGTPLWWEYAQHKIEIRVVGENGLIDLNFASRDLIKEALKKAELEDQACENMLDLIEDFRDVDDLKRLNGAEDKDYEQAGLLAGSKDAPFERIEELQQVMGMTPTLYQVLTRYFTVNSGVAGINPMLAPRQTLLILAEGDEAKVDDYIKRRDEANGDYIQPDFGKNFLENTQQFFYRLQIRIYSDDNAPPYFEERSLKLTPEKNPPFVTYFKQMQESKALFGQGS</sequence>
<keyword evidence="4" id="KW-1003">Cell membrane</keyword>
<evidence type="ECO:0000256" key="1">
    <source>
        <dbReference type="ARBA" id="ARBA00004533"/>
    </source>
</evidence>
<dbReference type="KEGG" id="tdu:QJT80_12160"/>
<accession>A0AA95H6W6</accession>
<evidence type="ECO:0000256" key="10">
    <source>
        <dbReference type="SAM" id="Phobius"/>
    </source>
</evidence>
<organism evidence="12">
    <name type="scientific">Candidatus Thiocaldithrix dubininis</name>
    <dbReference type="NCBI Taxonomy" id="3080823"/>
    <lineage>
        <taxon>Bacteria</taxon>
        <taxon>Pseudomonadati</taxon>
        <taxon>Pseudomonadota</taxon>
        <taxon>Gammaproteobacteria</taxon>
        <taxon>Thiotrichales</taxon>
        <taxon>Thiotrichaceae</taxon>
        <taxon>Candidatus Thiocaldithrix</taxon>
    </lineage>
</organism>
<evidence type="ECO:0000256" key="2">
    <source>
        <dbReference type="ARBA" id="ARBA00007246"/>
    </source>
</evidence>
<dbReference type="SUPFAM" id="SSF158544">
    <property type="entry name" value="GspK insert domain-like"/>
    <property type="match status" value="1"/>
</dbReference>
<evidence type="ECO:0000256" key="9">
    <source>
        <dbReference type="ARBA" id="ARBA00023136"/>
    </source>
</evidence>
<keyword evidence="9 10" id="KW-0472">Membrane</keyword>
<reference evidence="12" key="2">
    <citation type="submission" date="2023-04" db="EMBL/GenBank/DDBJ databases">
        <authorList>
            <person name="Beletskiy A.V."/>
            <person name="Mardanov A.V."/>
            <person name="Ravin N.V."/>
        </authorList>
    </citation>
    <scope>NUCLEOTIDE SEQUENCE</scope>
    <source>
        <strain evidence="12">GKL-01</strain>
    </source>
</reference>
<comment type="subcellular location">
    <subcellularLocation>
        <location evidence="1">Cell inner membrane</location>
    </subcellularLocation>
</comment>
<dbReference type="InterPro" id="IPR005628">
    <property type="entry name" value="GspK"/>
</dbReference>
<feature type="domain" description="T2SS protein K first SAM-like" evidence="11">
    <location>
        <begin position="112"/>
        <end position="195"/>
    </location>
</feature>
<dbReference type="Proteomes" id="UP001300672">
    <property type="component" value="Chromosome"/>
</dbReference>
<evidence type="ECO:0000259" key="11">
    <source>
        <dbReference type="Pfam" id="PF21687"/>
    </source>
</evidence>